<accession>A0ABP1FXY9</accession>
<dbReference type="EMBL" id="CAXHTA020000010">
    <property type="protein sequence ID" value="CAL5224336.1"/>
    <property type="molecule type" value="Genomic_DNA"/>
</dbReference>
<dbReference type="PANTHER" id="PTHR31646:SF1">
    <property type="entry name" value="ALPHA-1,2-MANNOSYLTRANSFERASE MNN2"/>
    <property type="match status" value="1"/>
</dbReference>
<comment type="subcellular location">
    <subcellularLocation>
        <location evidence="10">Endomembrane system</location>
        <topology evidence="10">Single-pass membrane protein</topology>
    </subcellularLocation>
    <subcellularLocation>
        <location evidence="1">Golgi apparatus membrane</location>
    </subcellularLocation>
    <subcellularLocation>
        <location evidence="2">Membrane</location>
        <topology evidence="2">Single-pass type II membrane protein</topology>
    </subcellularLocation>
</comment>
<dbReference type="InterPro" id="IPR029044">
    <property type="entry name" value="Nucleotide-diphossugar_trans"/>
</dbReference>
<feature type="region of interest" description="Disordered" evidence="11">
    <location>
        <begin position="199"/>
        <end position="232"/>
    </location>
</feature>
<evidence type="ECO:0000256" key="10">
    <source>
        <dbReference type="ARBA" id="ARBA00037847"/>
    </source>
</evidence>
<evidence type="ECO:0000256" key="8">
    <source>
        <dbReference type="ARBA" id="ARBA00023034"/>
    </source>
</evidence>
<gene>
    <name evidence="12" type="primary">g7008</name>
    <name evidence="12" type="ORF">VP750_LOCUS5995</name>
</gene>
<keyword evidence="9" id="KW-0472">Membrane</keyword>
<proteinExistence type="inferred from homology"/>
<feature type="region of interest" description="Disordered" evidence="11">
    <location>
        <begin position="113"/>
        <end position="132"/>
    </location>
</feature>
<evidence type="ECO:0000256" key="4">
    <source>
        <dbReference type="ARBA" id="ARBA00022679"/>
    </source>
</evidence>
<evidence type="ECO:0000256" key="2">
    <source>
        <dbReference type="ARBA" id="ARBA00004606"/>
    </source>
</evidence>
<keyword evidence="13" id="KW-1185">Reference proteome</keyword>
<keyword evidence="8" id="KW-0333">Golgi apparatus</keyword>
<sequence>MRVRVNAGGKDHQPGANDSLIYHSIFGRIMGNTVRMRPRDADGIGIGDDITPQRSKAQQQATAWNDAWERDAHFAAETEETVSQSSKISIKVRSAGAQQAVQQEVENLQVQNGAAAGLAPPKTEPGDVDARLGRELPPAKVDLIDLENGSRAPGRIDKAAQESAQNAADTMQAKAQAATKGTNLVDVESERVKEVVPKAGSMELLGHEDHQDAAASGEGSSEVDEDQKPRRPMNAVGLVTAEKVKNRAANAARTAFEAWQERNRLPDVADDELNVPPPEPLRFNIDEPALLDEDMVEILLLEEEPVEQEAPPQTRSPDGAAPAGEVTAIDETTMKEEDLQEAVGLLTQLEAFKRETLGQEALLREKEEAILMERKRRYEAQQYRERIRKAKLHVYEMYLWRKDMMQDYKQQVEYMRSPEWDEIYSEKIRRYQSGNMTRGIVIPAGGVVLLNHAWATIKVLRDTLNCTLPIEIIYNGPREMDEWAVNKFQKSFKDVRCVNAGTIPLPKHGRQIEVDPSEIHDEEEREAAKVTHAMDGFVHKAFSVAYAASFDEVIMLDADNTPLKNPEVLFNSTEYREGGNLYWPDWWDAQGWLRPAAYSLFGITPPWTVEGGEGFRTAESGQMVLNRLWHADVLEWVWFLNSHPEAIYGTMYGDKDTFPLSFYLARKGDIYNQIPVPPGAVLDATPEEARGALMLQEPASVRFLHVAMLQHDPEGRIAFMHRTAEGKFFPNRDAFRRFHIFTVPLSPTRASFLLGGRNKHMGYEAYQIDLQKYRDCPVPDERLFLEMCNIDIESTRFPIPVQPLIDFPELVRVVDAIEEEFEWLRKRYKGTIVLG</sequence>
<keyword evidence="5" id="KW-0812">Transmembrane</keyword>
<dbReference type="Pfam" id="PF11051">
    <property type="entry name" value="Mannosyl_trans3"/>
    <property type="match status" value="2"/>
</dbReference>
<protein>
    <submittedName>
        <fullName evidence="12">G7008 protein</fullName>
    </submittedName>
</protein>
<evidence type="ECO:0000256" key="5">
    <source>
        <dbReference type="ARBA" id="ARBA00022692"/>
    </source>
</evidence>
<keyword evidence="4" id="KW-0808">Transferase</keyword>
<evidence type="ECO:0000256" key="1">
    <source>
        <dbReference type="ARBA" id="ARBA00004394"/>
    </source>
</evidence>
<organism evidence="12 13">
    <name type="scientific">Coccomyxa viridis</name>
    <dbReference type="NCBI Taxonomy" id="1274662"/>
    <lineage>
        <taxon>Eukaryota</taxon>
        <taxon>Viridiplantae</taxon>
        <taxon>Chlorophyta</taxon>
        <taxon>core chlorophytes</taxon>
        <taxon>Trebouxiophyceae</taxon>
        <taxon>Trebouxiophyceae incertae sedis</taxon>
        <taxon>Coccomyxaceae</taxon>
        <taxon>Coccomyxa</taxon>
    </lineage>
</organism>
<dbReference type="SUPFAM" id="SSF53448">
    <property type="entry name" value="Nucleotide-diphospho-sugar transferases"/>
    <property type="match status" value="1"/>
</dbReference>
<evidence type="ECO:0000256" key="7">
    <source>
        <dbReference type="ARBA" id="ARBA00022989"/>
    </source>
</evidence>
<feature type="region of interest" description="Disordered" evidence="11">
    <location>
        <begin position="304"/>
        <end position="323"/>
    </location>
</feature>
<dbReference type="InterPro" id="IPR022751">
    <property type="entry name" value="Alpha_mannosyltransferase"/>
</dbReference>
<dbReference type="PANTHER" id="PTHR31646">
    <property type="entry name" value="ALPHA-1,2-MANNOSYLTRANSFERASE MNN2"/>
    <property type="match status" value="1"/>
</dbReference>
<evidence type="ECO:0000256" key="11">
    <source>
        <dbReference type="SAM" id="MobiDB-lite"/>
    </source>
</evidence>
<comment type="caution">
    <text evidence="12">The sequence shown here is derived from an EMBL/GenBank/DDBJ whole genome shotgun (WGS) entry which is preliminary data.</text>
</comment>
<evidence type="ECO:0000256" key="3">
    <source>
        <dbReference type="ARBA" id="ARBA00009105"/>
    </source>
</evidence>
<keyword evidence="6" id="KW-0735">Signal-anchor</keyword>
<evidence type="ECO:0000313" key="12">
    <source>
        <dbReference type="EMBL" id="CAL5224336.1"/>
    </source>
</evidence>
<evidence type="ECO:0000313" key="13">
    <source>
        <dbReference type="Proteomes" id="UP001497392"/>
    </source>
</evidence>
<comment type="similarity">
    <text evidence="3">Belongs to the MNN1/MNT family.</text>
</comment>
<keyword evidence="7" id="KW-1133">Transmembrane helix</keyword>
<evidence type="ECO:0000256" key="6">
    <source>
        <dbReference type="ARBA" id="ARBA00022968"/>
    </source>
</evidence>
<name>A0ABP1FXY9_9CHLO</name>
<dbReference type="Proteomes" id="UP001497392">
    <property type="component" value="Unassembled WGS sequence"/>
</dbReference>
<reference evidence="12 13" key="1">
    <citation type="submission" date="2024-06" db="EMBL/GenBank/DDBJ databases">
        <authorList>
            <person name="Kraege A."/>
            <person name="Thomma B."/>
        </authorList>
    </citation>
    <scope>NUCLEOTIDE SEQUENCE [LARGE SCALE GENOMIC DNA]</scope>
</reference>
<evidence type="ECO:0000256" key="9">
    <source>
        <dbReference type="ARBA" id="ARBA00023136"/>
    </source>
</evidence>